<comment type="caution">
    <text evidence="3">The sequence shown here is derived from an EMBL/GenBank/DDBJ whole genome shotgun (WGS) entry which is preliminary data.</text>
</comment>
<evidence type="ECO:0000256" key="2">
    <source>
        <dbReference type="SAM" id="SignalP"/>
    </source>
</evidence>
<sequence>MKTNIKTNFKIVASVLFAAMSCVATAQPLPPVIIQDKKAVVPVTKIQVITTAEGREPVRKTETTVLEMKNQGQDIISKQIDRVENSAEFAKDTLAVPHVQEKSAIVPTSKIVVQKTVTQAEEVVSQVRSIDATGVEFKEGQEPVRKELKLDSAERSEGKVSHAVVSHDGETKRDITIVRPN</sequence>
<dbReference type="OrthoDB" id="6711689at2"/>
<proteinExistence type="predicted"/>
<gene>
    <name evidence="3" type="ORF">EC844_101357</name>
</gene>
<dbReference type="EMBL" id="SLVJ01000001">
    <property type="protein sequence ID" value="TCM71075.1"/>
    <property type="molecule type" value="Genomic_DNA"/>
</dbReference>
<accession>A0A4R1Y7C9</accession>
<dbReference type="AlphaFoldDB" id="A0A4R1Y7C9"/>
<keyword evidence="2" id="KW-0732">Signal</keyword>
<dbReference type="PROSITE" id="PS51257">
    <property type="entry name" value="PROKAR_LIPOPROTEIN"/>
    <property type="match status" value="1"/>
</dbReference>
<evidence type="ECO:0000256" key="1">
    <source>
        <dbReference type="SAM" id="MobiDB-lite"/>
    </source>
</evidence>
<dbReference type="Proteomes" id="UP000294963">
    <property type="component" value="Unassembled WGS sequence"/>
</dbReference>
<evidence type="ECO:0000313" key="4">
    <source>
        <dbReference type="Proteomes" id="UP000294963"/>
    </source>
</evidence>
<feature type="signal peptide" evidence="2">
    <location>
        <begin position="1"/>
        <end position="26"/>
    </location>
</feature>
<evidence type="ECO:0000313" key="3">
    <source>
        <dbReference type="EMBL" id="TCM71075.1"/>
    </source>
</evidence>
<organism evidence="3 4">
    <name type="scientific">Acinetobacter calcoaceticus</name>
    <dbReference type="NCBI Taxonomy" id="471"/>
    <lineage>
        <taxon>Bacteria</taxon>
        <taxon>Pseudomonadati</taxon>
        <taxon>Pseudomonadota</taxon>
        <taxon>Gammaproteobacteria</taxon>
        <taxon>Moraxellales</taxon>
        <taxon>Moraxellaceae</taxon>
        <taxon>Acinetobacter</taxon>
        <taxon>Acinetobacter calcoaceticus/baumannii complex</taxon>
    </lineage>
</organism>
<keyword evidence="4" id="KW-1185">Reference proteome</keyword>
<reference evidence="3 4" key="1">
    <citation type="submission" date="2019-03" db="EMBL/GenBank/DDBJ databases">
        <title>Genomic analyses of the natural microbiome of Caenorhabditis elegans.</title>
        <authorList>
            <person name="Samuel B."/>
        </authorList>
    </citation>
    <scope>NUCLEOTIDE SEQUENCE [LARGE SCALE GENOMIC DNA]</scope>
    <source>
        <strain evidence="3 4">JUb89</strain>
    </source>
</reference>
<feature type="chain" id="PRO_5020615212" evidence="2">
    <location>
        <begin position="27"/>
        <end position="181"/>
    </location>
</feature>
<protein>
    <submittedName>
        <fullName evidence="3">Uncharacterized protein</fullName>
    </submittedName>
</protein>
<name>A0A4R1Y7C9_ACICA</name>
<feature type="region of interest" description="Disordered" evidence="1">
    <location>
        <begin position="151"/>
        <end position="181"/>
    </location>
</feature>